<dbReference type="SUPFAM" id="SSF52467">
    <property type="entry name" value="DHS-like NAD/FAD-binding domain"/>
    <property type="match status" value="1"/>
</dbReference>
<evidence type="ECO:0000313" key="7">
    <source>
        <dbReference type="EMBL" id="EFL51489.1"/>
    </source>
</evidence>
<dbReference type="Pfam" id="PF02776">
    <property type="entry name" value="TPP_enzyme_N"/>
    <property type="match status" value="1"/>
</dbReference>
<dbReference type="Pfam" id="PF02775">
    <property type="entry name" value="TPP_enzyme_C"/>
    <property type="match status" value="1"/>
</dbReference>
<dbReference type="GO" id="GO:0003984">
    <property type="term" value="F:acetolactate synthase activity"/>
    <property type="evidence" value="ECO:0007669"/>
    <property type="project" value="TreeGrafter"/>
</dbReference>
<dbReference type="InterPro" id="IPR029061">
    <property type="entry name" value="THDP-binding"/>
</dbReference>
<evidence type="ECO:0000256" key="2">
    <source>
        <dbReference type="ARBA" id="ARBA00023052"/>
    </source>
</evidence>
<dbReference type="InterPro" id="IPR011766">
    <property type="entry name" value="TPP_enzyme_TPP-bd"/>
</dbReference>
<dbReference type="InterPro" id="IPR012000">
    <property type="entry name" value="Thiamin_PyroP_enz_cen_dom"/>
</dbReference>
<evidence type="ECO:0000259" key="6">
    <source>
        <dbReference type="Pfam" id="PF02776"/>
    </source>
</evidence>
<dbReference type="GO" id="GO:0009099">
    <property type="term" value="P:L-valine biosynthetic process"/>
    <property type="evidence" value="ECO:0007669"/>
    <property type="project" value="TreeGrafter"/>
</dbReference>
<dbReference type="Gene3D" id="3.40.50.970">
    <property type="match status" value="2"/>
</dbReference>
<dbReference type="eggNOG" id="COG0028">
    <property type="taxonomic scope" value="Bacteria"/>
</dbReference>
<dbReference type="GO" id="GO:0030976">
    <property type="term" value="F:thiamine pyrophosphate binding"/>
    <property type="evidence" value="ECO:0007669"/>
    <property type="project" value="InterPro"/>
</dbReference>
<reference evidence="7 8" key="1">
    <citation type="submission" date="2010-08" db="EMBL/GenBank/DDBJ databases">
        <title>The draft genome of Desulfovibrio fructosovorans JJ.</title>
        <authorList>
            <consortium name="US DOE Joint Genome Institute (JGI-PGF)"/>
            <person name="Lucas S."/>
            <person name="Copeland A."/>
            <person name="Lapidus A."/>
            <person name="Cheng J.-F."/>
            <person name="Bruce D."/>
            <person name="Goodwin L."/>
            <person name="Pitluck S."/>
            <person name="Land M.L."/>
            <person name="Hauser L."/>
            <person name="Chang Y.-J."/>
            <person name="Jeffries C."/>
            <person name="Wall J.D."/>
            <person name="Stahl D.A."/>
            <person name="Arkin A.P."/>
            <person name="Dehal P."/>
            <person name="Stolyar S.M."/>
            <person name="Hazen T.C."/>
            <person name="Woyke T.J."/>
        </authorList>
    </citation>
    <scope>NUCLEOTIDE SEQUENCE [LARGE SCALE GENOMIC DNA]</scope>
    <source>
        <strain evidence="7 8">JJ</strain>
    </source>
</reference>
<dbReference type="CDD" id="cd00568">
    <property type="entry name" value="TPP_enzymes"/>
    <property type="match status" value="1"/>
</dbReference>
<dbReference type="AlphaFoldDB" id="E1JVK1"/>
<keyword evidence="8" id="KW-1185">Reference proteome</keyword>
<dbReference type="GO" id="GO:0050660">
    <property type="term" value="F:flavin adenine dinucleotide binding"/>
    <property type="evidence" value="ECO:0007669"/>
    <property type="project" value="TreeGrafter"/>
</dbReference>
<evidence type="ECO:0000256" key="1">
    <source>
        <dbReference type="ARBA" id="ARBA00007812"/>
    </source>
</evidence>
<dbReference type="RefSeq" id="WP_005992861.1">
    <property type="nucleotide sequence ID" value="NZ_AECZ01000009.1"/>
</dbReference>
<evidence type="ECO:0000313" key="8">
    <source>
        <dbReference type="Proteomes" id="UP000006250"/>
    </source>
</evidence>
<dbReference type="InterPro" id="IPR029035">
    <property type="entry name" value="DHS-like_NAD/FAD-binding_dom"/>
</dbReference>
<dbReference type="GO" id="GO:0005948">
    <property type="term" value="C:acetolactate synthase complex"/>
    <property type="evidence" value="ECO:0007669"/>
    <property type="project" value="TreeGrafter"/>
</dbReference>
<dbReference type="EMBL" id="AECZ01000009">
    <property type="protein sequence ID" value="EFL51489.1"/>
    <property type="molecule type" value="Genomic_DNA"/>
</dbReference>
<protein>
    <submittedName>
        <fullName evidence="7">Thiamine pyrophosphate protein domain protein TPP-binding</fullName>
    </submittedName>
</protein>
<feature type="domain" description="Thiamine pyrophosphate enzyme N-terminal TPP-binding" evidence="6">
    <location>
        <begin position="1"/>
        <end position="112"/>
    </location>
</feature>
<comment type="similarity">
    <text evidence="1 3">Belongs to the TPP enzyme family.</text>
</comment>
<dbReference type="SUPFAM" id="SSF52518">
    <property type="entry name" value="Thiamin diphosphate-binding fold (THDP-binding)"/>
    <property type="match status" value="2"/>
</dbReference>
<dbReference type="InterPro" id="IPR012001">
    <property type="entry name" value="Thiamin_PyroP_enz_TPP-bd_dom"/>
</dbReference>
<gene>
    <name evidence="7" type="ORF">DesfrDRAFT_1650</name>
</gene>
<evidence type="ECO:0000259" key="4">
    <source>
        <dbReference type="Pfam" id="PF00205"/>
    </source>
</evidence>
<dbReference type="GO" id="GO:0009097">
    <property type="term" value="P:isoleucine biosynthetic process"/>
    <property type="evidence" value="ECO:0007669"/>
    <property type="project" value="TreeGrafter"/>
</dbReference>
<dbReference type="PANTHER" id="PTHR18968">
    <property type="entry name" value="THIAMINE PYROPHOSPHATE ENZYMES"/>
    <property type="match status" value="1"/>
</dbReference>
<dbReference type="InterPro" id="IPR045229">
    <property type="entry name" value="TPP_enz"/>
</dbReference>
<sequence length="576" mass="60727">MRTTAYLLESLVAEGVGHTFLVPGGLVDPFLPDLAATPGMTPIVAAHESGAAYMADGYARASGRFGVALAIGGPGVTNLVTAAASARADASPVLFVTGQVPTDWEGRGGFQDSSPASLNDVALLSPVTALSVSVENPHLTHHHLRACLTRMLAGPKAPVHMSLPLDVQRAEVPSPWEALDDSVYRPRFVDGSAVERLWRVLVPDGGGEAPTRVAILAGAGVEKSGATDCLVAFAEQFEIPVATTLRAKGAFPEDHRLSLGIFGYAGHRHAIETFLSGRVEVLIVLGSGLSQRDTLFWDRKMLPTRALVHVDVDPPAIGRTFHTHVPIVGDCRAALTLMMEGGSARVMHLRAGNQARAAWLASIRASGPREYDPGHAASEDVPLHPARVAAELRQALPRDAAVAVDSGAHRAFFAHYFKAYGPRTYYTASNLGPMGWAIPAAVGIKAALGQTPVACVTGDGCMLMHGMEVATAARYGLPILFVVVNNNALGNVWLRAIQEGPGPGALAELPGHDFAAFGRAMGARGLTVTRPEELAPAFAEGLSGEGPCVVDVRCDRRFTTPVTPYSEAKKEWVDSD</sequence>
<dbReference type="OrthoDB" id="2254214at2"/>
<comment type="caution">
    <text evidence="7">The sequence shown here is derived from an EMBL/GenBank/DDBJ whole genome shotgun (WGS) entry which is preliminary data.</text>
</comment>
<dbReference type="Gene3D" id="3.40.50.1220">
    <property type="entry name" value="TPP-binding domain"/>
    <property type="match status" value="1"/>
</dbReference>
<proteinExistence type="inferred from homology"/>
<dbReference type="CDD" id="cd07035">
    <property type="entry name" value="TPP_PYR_POX_like"/>
    <property type="match status" value="1"/>
</dbReference>
<name>E1JVK1_SOLFR</name>
<accession>E1JVK1</accession>
<evidence type="ECO:0000259" key="5">
    <source>
        <dbReference type="Pfam" id="PF02775"/>
    </source>
</evidence>
<dbReference type="PANTHER" id="PTHR18968:SF13">
    <property type="entry name" value="ACETOLACTATE SYNTHASE CATALYTIC SUBUNIT, MITOCHONDRIAL"/>
    <property type="match status" value="1"/>
</dbReference>
<organism evidence="7 8">
    <name type="scientific">Solidesulfovibrio fructosivorans JJ]</name>
    <dbReference type="NCBI Taxonomy" id="596151"/>
    <lineage>
        <taxon>Bacteria</taxon>
        <taxon>Pseudomonadati</taxon>
        <taxon>Thermodesulfobacteriota</taxon>
        <taxon>Desulfovibrionia</taxon>
        <taxon>Desulfovibrionales</taxon>
        <taxon>Desulfovibrionaceae</taxon>
        <taxon>Solidesulfovibrio</taxon>
    </lineage>
</organism>
<feature type="domain" description="Thiamine pyrophosphate enzyme central" evidence="4">
    <location>
        <begin position="212"/>
        <end position="336"/>
    </location>
</feature>
<dbReference type="Proteomes" id="UP000006250">
    <property type="component" value="Unassembled WGS sequence"/>
</dbReference>
<dbReference type="GO" id="GO:0000287">
    <property type="term" value="F:magnesium ion binding"/>
    <property type="evidence" value="ECO:0007669"/>
    <property type="project" value="InterPro"/>
</dbReference>
<evidence type="ECO:0000256" key="3">
    <source>
        <dbReference type="RuleBase" id="RU362132"/>
    </source>
</evidence>
<dbReference type="STRING" id="596151.DesfrDRAFT_1650"/>
<keyword evidence="2 3" id="KW-0786">Thiamine pyrophosphate</keyword>
<dbReference type="Pfam" id="PF00205">
    <property type="entry name" value="TPP_enzyme_M"/>
    <property type="match status" value="1"/>
</dbReference>
<feature type="domain" description="Thiamine pyrophosphate enzyme TPP-binding" evidence="5">
    <location>
        <begin position="405"/>
        <end position="552"/>
    </location>
</feature>